<dbReference type="Proteomes" id="UP001157006">
    <property type="component" value="Chromosome 6"/>
</dbReference>
<evidence type="ECO:0000313" key="2">
    <source>
        <dbReference type="Proteomes" id="UP001157006"/>
    </source>
</evidence>
<proteinExistence type="predicted"/>
<protein>
    <submittedName>
        <fullName evidence="1">Uncharacterized protein</fullName>
    </submittedName>
</protein>
<organism evidence="1 2">
    <name type="scientific">Vicia faba</name>
    <name type="common">Broad bean</name>
    <name type="synonym">Faba vulgaris</name>
    <dbReference type="NCBI Taxonomy" id="3906"/>
    <lineage>
        <taxon>Eukaryota</taxon>
        <taxon>Viridiplantae</taxon>
        <taxon>Streptophyta</taxon>
        <taxon>Embryophyta</taxon>
        <taxon>Tracheophyta</taxon>
        <taxon>Spermatophyta</taxon>
        <taxon>Magnoliopsida</taxon>
        <taxon>eudicotyledons</taxon>
        <taxon>Gunneridae</taxon>
        <taxon>Pentapetalae</taxon>
        <taxon>rosids</taxon>
        <taxon>fabids</taxon>
        <taxon>Fabales</taxon>
        <taxon>Fabaceae</taxon>
        <taxon>Papilionoideae</taxon>
        <taxon>50 kb inversion clade</taxon>
        <taxon>NPAAA clade</taxon>
        <taxon>Hologalegina</taxon>
        <taxon>IRL clade</taxon>
        <taxon>Fabeae</taxon>
        <taxon>Vicia</taxon>
    </lineage>
</organism>
<name>A0AAV1B9H1_VICFA</name>
<accession>A0AAV1B9H1</accession>
<dbReference type="AlphaFoldDB" id="A0AAV1B9H1"/>
<reference evidence="1 2" key="1">
    <citation type="submission" date="2023-01" db="EMBL/GenBank/DDBJ databases">
        <authorList>
            <person name="Kreplak J."/>
        </authorList>
    </citation>
    <scope>NUCLEOTIDE SEQUENCE [LARGE SCALE GENOMIC DNA]</scope>
</reference>
<keyword evidence="2" id="KW-1185">Reference proteome</keyword>
<dbReference type="EMBL" id="OX451741">
    <property type="protein sequence ID" value="CAI8618178.1"/>
    <property type="molecule type" value="Genomic_DNA"/>
</dbReference>
<sequence>MVILERGVLLNVDGVVVGREDGTSGHQQRLKVDWKGNSKVMNTGVQEVIFSSLFGYLLLVYEFIPNGTVVCCVDEMMILLFVLLQICSREVKEKADD</sequence>
<gene>
    <name evidence="1" type="ORF">VFH_VI110960</name>
</gene>
<evidence type="ECO:0000313" key="1">
    <source>
        <dbReference type="EMBL" id="CAI8618178.1"/>
    </source>
</evidence>